<sequence length="99" mass="10724">MPPVLTVEEDLYQGMAGNYWLCSWMDVYLDPSGASGPEPRALAIEHISGYVHTPAGQLAYPNPDDFLGFFVAPAAAGNPEVMQQYFDTSCTLYASTAQS</sequence>
<evidence type="ECO:0000313" key="1">
    <source>
        <dbReference type="EMBL" id="QWC10544.1"/>
    </source>
</evidence>
<evidence type="ECO:0000313" key="2">
    <source>
        <dbReference type="Proteomes" id="UP000676885"/>
    </source>
</evidence>
<dbReference type="Proteomes" id="UP000676885">
    <property type="component" value="Chromosome"/>
</dbReference>
<proteinExistence type="predicted"/>
<dbReference type="AlphaFoldDB" id="A0A975M6A3"/>
<accession>A0A975M6A3</accession>
<keyword evidence="2" id="KW-1185">Reference proteome</keyword>
<dbReference type="EMBL" id="CP076022">
    <property type="protein sequence ID" value="QWC10544.1"/>
    <property type="molecule type" value="Genomic_DNA"/>
</dbReference>
<name>A0A975M6A3_9MICC</name>
<dbReference type="KEGG" id="ajg:KKR91_02565"/>
<dbReference type="RefSeq" id="WP_210231773.1">
    <property type="nucleotide sequence ID" value="NZ_CP076022.1"/>
</dbReference>
<protein>
    <submittedName>
        <fullName evidence="1">Uncharacterized protein</fullName>
    </submittedName>
</protein>
<reference evidence="1 2" key="1">
    <citation type="submission" date="2021-05" db="EMBL/GenBank/DDBJ databases">
        <title>Novel species in genus Arthrobacter.</title>
        <authorList>
            <person name="Zhang G."/>
        </authorList>
    </citation>
    <scope>NUCLEOTIDE SEQUENCE [LARGE SCALE GENOMIC DNA]</scope>
    <source>
        <strain evidence="2">zg-ZUI227</strain>
    </source>
</reference>
<organism evidence="1 2">
    <name type="scientific">Arthrobacter jiangjiafuii</name>
    <dbReference type="NCBI Taxonomy" id="2817475"/>
    <lineage>
        <taxon>Bacteria</taxon>
        <taxon>Bacillati</taxon>
        <taxon>Actinomycetota</taxon>
        <taxon>Actinomycetes</taxon>
        <taxon>Micrococcales</taxon>
        <taxon>Micrococcaceae</taxon>
        <taxon>Arthrobacter</taxon>
    </lineage>
</organism>
<gene>
    <name evidence="1" type="ORF">KKR91_02565</name>
</gene>